<gene>
    <name evidence="1" type="ORF">QM524_15910</name>
</gene>
<keyword evidence="2" id="KW-1185">Reference proteome</keyword>
<organism evidence="1 2">
    <name type="scientific">Flectobacillus roseus</name>
    <dbReference type="NCBI Taxonomy" id="502259"/>
    <lineage>
        <taxon>Bacteria</taxon>
        <taxon>Pseudomonadati</taxon>
        <taxon>Bacteroidota</taxon>
        <taxon>Cytophagia</taxon>
        <taxon>Cytophagales</taxon>
        <taxon>Flectobacillaceae</taxon>
        <taxon>Flectobacillus</taxon>
    </lineage>
</organism>
<dbReference type="EMBL" id="JASHIF010000012">
    <property type="protein sequence ID" value="MDI9860702.1"/>
    <property type="molecule type" value="Genomic_DNA"/>
</dbReference>
<dbReference type="InterPro" id="IPR016084">
    <property type="entry name" value="Haem_Oase-like_multi-hlx"/>
</dbReference>
<protein>
    <submittedName>
        <fullName evidence="1">DUF3050 domain-containing protein</fullName>
    </submittedName>
</protein>
<dbReference type="RefSeq" id="WP_283345322.1">
    <property type="nucleotide sequence ID" value="NZ_JASHIF010000012.1"/>
</dbReference>
<proteinExistence type="predicted"/>
<dbReference type="Proteomes" id="UP001236507">
    <property type="component" value="Unassembled WGS sequence"/>
</dbReference>
<name>A0ABT6YAU4_9BACT</name>
<dbReference type="Gene3D" id="1.20.910.10">
    <property type="entry name" value="Heme oxygenase-like"/>
    <property type="match status" value="1"/>
</dbReference>
<reference evidence="1 2" key="1">
    <citation type="submission" date="2023-05" db="EMBL/GenBank/DDBJ databases">
        <title>Novel species of genus Flectobacillus isolated from stream in China.</title>
        <authorList>
            <person name="Lu H."/>
        </authorList>
    </citation>
    <scope>NUCLEOTIDE SEQUENCE [LARGE SCALE GENOMIC DNA]</scope>
    <source>
        <strain evidence="1 2">KCTC 42575</strain>
    </source>
</reference>
<evidence type="ECO:0000313" key="1">
    <source>
        <dbReference type="EMBL" id="MDI9860702.1"/>
    </source>
</evidence>
<accession>A0ABT6YAU4</accession>
<dbReference type="Pfam" id="PF11251">
    <property type="entry name" value="DUF3050"/>
    <property type="match status" value="1"/>
</dbReference>
<evidence type="ECO:0000313" key="2">
    <source>
        <dbReference type="Proteomes" id="UP001236507"/>
    </source>
</evidence>
<dbReference type="InterPro" id="IPR024423">
    <property type="entry name" value="DUF3050"/>
</dbReference>
<comment type="caution">
    <text evidence="1">The sequence shown here is derived from an EMBL/GenBank/DDBJ whole genome shotgun (WGS) entry which is preliminary data.</text>
</comment>
<sequence>MNNSISKIQEAITPLREALTDHSVYHQINQIEHLQLFMQDHIFAVWDFMSILKALQRNLTCVEVPWVPVGSAETRYLINEIVNGEESDVDEDGVRMSHFELYLDAMRQSGADLSQIEQFLALLSQKTSVSEALDIVGVSQSVKDFVNFTFEVIATNQPHIQAAVFTFGREDLIPDMFIAMVKDLHAEMPERIAKFRYYLERHIEVDGDHHSHLAIQMVTELCGTDETKWHEALTYSERALQMRKVLWDGVEAKVQAVEV</sequence>
<dbReference type="SUPFAM" id="SSF48613">
    <property type="entry name" value="Heme oxygenase-like"/>
    <property type="match status" value="1"/>
</dbReference>